<keyword evidence="5 12" id="KW-0999">Mitochondrion inner membrane</keyword>
<evidence type="ECO:0000313" key="14">
    <source>
        <dbReference type="Proteomes" id="UP001182556"/>
    </source>
</evidence>
<accession>A0AAD9L6K3</accession>
<dbReference type="EMBL" id="JAODAN010000004">
    <property type="protein sequence ID" value="KAK1924682.1"/>
    <property type="molecule type" value="Genomic_DNA"/>
</dbReference>
<dbReference type="Pfam" id="PF05328">
    <property type="entry name" value="CybS"/>
    <property type="match status" value="1"/>
</dbReference>
<keyword evidence="14" id="KW-1185">Reference proteome</keyword>
<keyword evidence="9 12" id="KW-0472">Membrane</keyword>
<protein>
    <recommendedName>
        <fullName evidence="12">Succinate dehydrogenase [ubiquinone] cytochrome b small subunit</fullName>
    </recommendedName>
</protein>
<dbReference type="GO" id="GO:0048039">
    <property type="term" value="F:ubiquinone binding"/>
    <property type="evidence" value="ECO:0007669"/>
    <property type="project" value="TreeGrafter"/>
</dbReference>
<dbReference type="GO" id="GO:0006121">
    <property type="term" value="P:mitochondrial electron transport, succinate to ubiquinone"/>
    <property type="evidence" value="ECO:0007669"/>
    <property type="project" value="TreeGrafter"/>
</dbReference>
<keyword evidence="7" id="KW-1133">Transmembrane helix</keyword>
<evidence type="ECO:0000256" key="2">
    <source>
        <dbReference type="ARBA" id="ARBA00007294"/>
    </source>
</evidence>
<keyword evidence="6 12" id="KW-0809">Transit peptide</keyword>
<dbReference type="GO" id="GO:0020037">
    <property type="term" value="F:heme binding"/>
    <property type="evidence" value="ECO:0007669"/>
    <property type="project" value="TreeGrafter"/>
</dbReference>
<evidence type="ECO:0000256" key="10">
    <source>
        <dbReference type="PIRSR" id="PIRSR607992-1"/>
    </source>
</evidence>
<dbReference type="GO" id="GO:0046872">
    <property type="term" value="F:metal ion binding"/>
    <property type="evidence" value="ECO:0007669"/>
    <property type="project" value="UniProtKB-KW"/>
</dbReference>
<evidence type="ECO:0000256" key="1">
    <source>
        <dbReference type="ARBA" id="ARBA00004448"/>
    </source>
</evidence>
<organism evidence="13 14">
    <name type="scientific">Papiliotrema laurentii</name>
    <name type="common">Cryptococcus laurentii</name>
    <dbReference type="NCBI Taxonomy" id="5418"/>
    <lineage>
        <taxon>Eukaryota</taxon>
        <taxon>Fungi</taxon>
        <taxon>Dikarya</taxon>
        <taxon>Basidiomycota</taxon>
        <taxon>Agaricomycotina</taxon>
        <taxon>Tremellomycetes</taxon>
        <taxon>Tremellales</taxon>
        <taxon>Rhynchogastremaceae</taxon>
        <taxon>Papiliotrema</taxon>
    </lineage>
</organism>
<feature type="binding site" description="axial binding residue" evidence="11">
    <location>
        <position position="125"/>
    </location>
    <ligand>
        <name>heme b</name>
        <dbReference type="ChEBI" id="CHEBI:60344"/>
        <note>ligand shared with SDHC</note>
    </ligand>
    <ligandPart>
        <name>Fe</name>
        <dbReference type="ChEBI" id="CHEBI:18248"/>
    </ligandPart>
</feature>
<evidence type="ECO:0000256" key="6">
    <source>
        <dbReference type="ARBA" id="ARBA00022946"/>
    </source>
</evidence>
<dbReference type="SUPFAM" id="SSF81343">
    <property type="entry name" value="Fumarate reductase respiratory complex transmembrane subunits"/>
    <property type="match status" value="1"/>
</dbReference>
<dbReference type="GO" id="GO:0005743">
    <property type="term" value="C:mitochondrial inner membrane"/>
    <property type="evidence" value="ECO:0007669"/>
    <property type="project" value="UniProtKB-SubCell"/>
</dbReference>
<keyword evidence="11" id="KW-0479">Metal-binding</keyword>
<dbReference type="InterPro" id="IPR007992">
    <property type="entry name" value="CybS"/>
</dbReference>
<keyword evidence="8 12" id="KW-0496">Mitochondrion</keyword>
<evidence type="ECO:0000256" key="9">
    <source>
        <dbReference type="ARBA" id="ARBA00023136"/>
    </source>
</evidence>
<dbReference type="InterPro" id="IPR034804">
    <property type="entry name" value="SQR/QFR_C/D"/>
</dbReference>
<dbReference type="PANTHER" id="PTHR13337">
    <property type="entry name" value="SUCCINATE DEHYDROGENASE"/>
    <property type="match status" value="1"/>
</dbReference>
<evidence type="ECO:0000256" key="8">
    <source>
        <dbReference type="ARBA" id="ARBA00023128"/>
    </source>
</evidence>
<keyword evidence="3" id="KW-0813">Transport</keyword>
<dbReference type="Gene3D" id="1.20.1300.10">
    <property type="entry name" value="Fumarate reductase/succinate dehydrogenase, transmembrane subunit"/>
    <property type="match status" value="1"/>
</dbReference>
<evidence type="ECO:0000256" key="5">
    <source>
        <dbReference type="ARBA" id="ARBA00022792"/>
    </source>
</evidence>
<proteinExistence type="inferred from homology"/>
<evidence type="ECO:0000256" key="7">
    <source>
        <dbReference type="ARBA" id="ARBA00022989"/>
    </source>
</evidence>
<sequence length="185" mass="19964">MSFARVGLRSQMGVRSLHTCTSTPRLPRGVSRALAMRASAVRRDATVSANETGGYKYIPGGPVLKGTVNDAAETYPPHKSHGSYHWTFERLLSASLIPVMGTAAVSTGSAHPILDGLLAVSLVVHSHIGFDSILIDYLHPRKFALLGPLAKWVLRAVTGLAVWGCYEFNTNDIGLTELVARLWKA</sequence>
<evidence type="ECO:0000256" key="3">
    <source>
        <dbReference type="ARBA" id="ARBA00022448"/>
    </source>
</evidence>
<gene>
    <name evidence="13" type="ORF">DB88DRAFT_229112</name>
</gene>
<reference evidence="13" key="1">
    <citation type="submission" date="2023-02" db="EMBL/GenBank/DDBJ databases">
        <title>Identification and recombinant expression of a fungal hydrolase from Papiliotrema laurentii that hydrolyzes apple cutin and clears colloidal polyester polyurethane.</title>
        <authorList>
            <consortium name="DOE Joint Genome Institute"/>
            <person name="Roman V.A."/>
            <person name="Bojanowski C."/>
            <person name="Crable B.R."/>
            <person name="Wagner D.N."/>
            <person name="Hung C.S."/>
            <person name="Nadeau L.J."/>
            <person name="Schratz L."/>
            <person name="Haridas S."/>
            <person name="Pangilinan J."/>
            <person name="Lipzen A."/>
            <person name="Na H."/>
            <person name="Yan M."/>
            <person name="Ng V."/>
            <person name="Grigoriev I.V."/>
            <person name="Spatafora J.W."/>
            <person name="Barlow D."/>
            <person name="Biffinger J."/>
            <person name="Kelley-Loughnane N."/>
            <person name="Varaljay V.A."/>
            <person name="Crookes-Goodson W.J."/>
        </authorList>
    </citation>
    <scope>NUCLEOTIDE SEQUENCE</scope>
    <source>
        <strain evidence="13">5307AH</strain>
    </source>
</reference>
<keyword evidence="4" id="KW-0812">Transmembrane</keyword>
<comment type="subcellular location">
    <subcellularLocation>
        <location evidence="1 12">Mitochondrion inner membrane</location>
        <topology evidence="1 12">Multi-pass membrane protein</topology>
    </subcellularLocation>
</comment>
<evidence type="ECO:0000313" key="13">
    <source>
        <dbReference type="EMBL" id="KAK1924682.1"/>
    </source>
</evidence>
<keyword evidence="11" id="KW-0408">Iron</keyword>
<dbReference type="Proteomes" id="UP001182556">
    <property type="component" value="Unassembled WGS sequence"/>
</dbReference>
<name>A0AAD9L6K3_PAPLA</name>
<feature type="binding site" evidence="10">
    <location>
        <position position="137"/>
    </location>
    <ligand>
        <name>a ubiquinone</name>
        <dbReference type="ChEBI" id="CHEBI:16389"/>
        <note>ligand shared with IP/SDHB</note>
    </ligand>
</feature>
<evidence type="ECO:0000256" key="11">
    <source>
        <dbReference type="PIRSR" id="PIRSR607992-2"/>
    </source>
</evidence>
<evidence type="ECO:0000256" key="4">
    <source>
        <dbReference type="ARBA" id="ARBA00022692"/>
    </source>
</evidence>
<evidence type="ECO:0000256" key="12">
    <source>
        <dbReference type="RuleBase" id="RU364031"/>
    </source>
</evidence>
<dbReference type="PANTHER" id="PTHR13337:SF2">
    <property type="entry name" value="SUCCINATE DEHYDROGENASE [UBIQUINONE] CYTOCHROME B SMALL SUBUNIT, MITOCHONDRIAL"/>
    <property type="match status" value="1"/>
</dbReference>
<dbReference type="GO" id="GO:0006099">
    <property type="term" value="P:tricarboxylic acid cycle"/>
    <property type="evidence" value="ECO:0007669"/>
    <property type="project" value="TreeGrafter"/>
</dbReference>
<dbReference type="CDD" id="cd03496">
    <property type="entry name" value="SQR_TypeC_CybS"/>
    <property type="match status" value="1"/>
</dbReference>
<comment type="similarity">
    <text evidence="2 12">Belongs to the CybS family.</text>
</comment>
<comment type="caution">
    <text evidence="13">The sequence shown here is derived from an EMBL/GenBank/DDBJ whole genome shotgun (WGS) entry which is preliminary data.</text>
</comment>
<dbReference type="AlphaFoldDB" id="A0AAD9L6K3"/>